<dbReference type="InterPro" id="IPR013096">
    <property type="entry name" value="Cupin_2"/>
</dbReference>
<dbReference type="AlphaFoldDB" id="A0A512C0G8"/>
<gene>
    <name evidence="2" type="ORF">MAE02_54050</name>
</gene>
<dbReference type="RefSeq" id="WP_147022591.1">
    <property type="nucleotide sequence ID" value="NZ_BJYU01000120.1"/>
</dbReference>
<dbReference type="InterPro" id="IPR052538">
    <property type="entry name" value="Flavonoid_dioxygenase-like"/>
</dbReference>
<evidence type="ECO:0000313" key="3">
    <source>
        <dbReference type="Proteomes" id="UP000321085"/>
    </source>
</evidence>
<dbReference type="EMBL" id="BJYU01000120">
    <property type="protein sequence ID" value="GEO17709.1"/>
    <property type="molecule type" value="Genomic_DNA"/>
</dbReference>
<keyword evidence="3" id="KW-1185">Reference proteome</keyword>
<dbReference type="InterPro" id="IPR014710">
    <property type="entry name" value="RmlC-like_jellyroll"/>
</dbReference>
<dbReference type="Pfam" id="PF07883">
    <property type="entry name" value="Cupin_2"/>
    <property type="match status" value="1"/>
</dbReference>
<evidence type="ECO:0000259" key="1">
    <source>
        <dbReference type="Pfam" id="PF07883"/>
    </source>
</evidence>
<comment type="caution">
    <text evidence="2">The sequence shown here is derived from an EMBL/GenBank/DDBJ whole genome shotgun (WGS) entry which is preliminary data.</text>
</comment>
<dbReference type="PANTHER" id="PTHR43346">
    <property type="entry name" value="LIGAND BINDING DOMAIN PROTEIN, PUTATIVE (AFU_ORTHOLOGUE AFUA_6G14370)-RELATED"/>
    <property type="match status" value="1"/>
</dbReference>
<dbReference type="InterPro" id="IPR011051">
    <property type="entry name" value="RmlC_Cupin_sf"/>
</dbReference>
<organism evidence="2 3">
    <name type="scientific">Microvirga aerophila</name>
    <dbReference type="NCBI Taxonomy" id="670291"/>
    <lineage>
        <taxon>Bacteria</taxon>
        <taxon>Pseudomonadati</taxon>
        <taxon>Pseudomonadota</taxon>
        <taxon>Alphaproteobacteria</taxon>
        <taxon>Hyphomicrobiales</taxon>
        <taxon>Methylobacteriaceae</taxon>
        <taxon>Microvirga</taxon>
    </lineage>
</organism>
<sequence length="272" mass="29634">MPGKFILKDDVRREELDIMRLGWLSHPASTGAGRFTVLEGTFFPGKGHSFHYHADQEELIYVVSGTIEHWIEQEKRILGQGDSVFMPPRIVHATFNVGAEDAKVVAILGPFVDDLGVEQVDVSGEAPWNELRARTAQEQTLFKKGLSANVGAHSCWSAAFTSATSRRIERTRKAAPNDAPKGRMRFEEVAATLKAAAVETDMVGLALTEYMLGARSGCRTPCAHSRSLTTEGAAKNDDSWHFSEVSRLASLSGNTGRADVIGSRPDADIGNH</sequence>
<dbReference type="Gene3D" id="2.60.120.10">
    <property type="entry name" value="Jelly Rolls"/>
    <property type="match status" value="1"/>
</dbReference>
<protein>
    <recommendedName>
        <fullName evidence="1">Cupin type-2 domain-containing protein</fullName>
    </recommendedName>
</protein>
<name>A0A512C0G8_9HYPH</name>
<feature type="domain" description="Cupin type-2" evidence="1">
    <location>
        <begin position="42"/>
        <end position="107"/>
    </location>
</feature>
<reference evidence="2 3" key="1">
    <citation type="submission" date="2019-07" db="EMBL/GenBank/DDBJ databases">
        <title>Whole genome shotgun sequence of Microvirga aerophila NBRC 106136.</title>
        <authorList>
            <person name="Hosoyama A."/>
            <person name="Uohara A."/>
            <person name="Ohji S."/>
            <person name="Ichikawa N."/>
        </authorList>
    </citation>
    <scope>NUCLEOTIDE SEQUENCE [LARGE SCALE GENOMIC DNA]</scope>
    <source>
        <strain evidence="2 3">NBRC 106136</strain>
    </source>
</reference>
<dbReference type="Proteomes" id="UP000321085">
    <property type="component" value="Unassembled WGS sequence"/>
</dbReference>
<dbReference type="SUPFAM" id="SSF51182">
    <property type="entry name" value="RmlC-like cupins"/>
    <property type="match status" value="1"/>
</dbReference>
<evidence type="ECO:0000313" key="2">
    <source>
        <dbReference type="EMBL" id="GEO17709.1"/>
    </source>
</evidence>
<proteinExistence type="predicted"/>
<accession>A0A512C0G8</accession>
<dbReference type="PANTHER" id="PTHR43346:SF1">
    <property type="entry name" value="QUERCETIN 2,3-DIOXYGENASE-RELATED"/>
    <property type="match status" value="1"/>
</dbReference>